<dbReference type="CDD" id="cd17256">
    <property type="entry name" value="RMtype1_S_EcoJA65PI-TRD1-CR1_like"/>
    <property type="match status" value="1"/>
</dbReference>
<dbReference type="PANTHER" id="PTHR30408:SF12">
    <property type="entry name" value="TYPE I RESTRICTION ENZYME MJAVIII SPECIFICITY SUBUNIT"/>
    <property type="match status" value="1"/>
</dbReference>
<dbReference type="AlphaFoldDB" id="A0A0B6D3S1"/>
<evidence type="ECO:0000256" key="1">
    <source>
        <dbReference type="ARBA" id="ARBA00010923"/>
    </source>
</evidence>
<comment type="similarity">
    <text evidence="1">Belongs to the type-I restriction system S methylase family.</text>
</comment>
<proteinExistence type="inferred from homology"/>
<keyword evidence="3" id="KW-0238">DNA-binding</keyword>
<protein>
    <submittedName>
        <fullName evidence="6">Type I restriction modification DNA specificity domain protein</fullName>
    </submittedName>
</protein>
<feature type="coiled-coil region" evidence="4">
    <location>
        <begin position="424"/>
        <end position="455"/>
    </location>
</feature>
<name>A0A0B6D3S1_9GAMM</name>
<gene>
    <name evidence="6" type="ORF">LA55_1534</name>
</gene>
<evidence type="ECO:0000256" key="4">
    <source>
        <dbReference type="SAM" id="Coils"/>
    </source>
</evidence>
<keyword evidence="4" id="KW-0175">Coiled coil</keyword>
<reference evidence="6 7" key="1">
    <citation type="journal article" date="2015" name="Genome Announc.">
        <title>Genome sequencing of 18 francisella strains to aid in assay development and testing.</title>
        <authorList>
            <person name="Johnson S.L."/>
            <person name="Daligault H.E."/>
            <person name="Davenport K.W."/>
            <person name="Coyne S.R."/>
            <person name="Frey K.G."/>
            <person name="Koroleva G.I."/>
            <person name="Broomall S.M."/>
            <person name="Bishop-Lilly K.A."/>
            <person name="Bruce D.C."/>
            <person name="Chertkov O."/>
            <person name="Freitas T."/>
            <person name="Jaissle J."/>
            <person name="Ladner J.T."/>
            <person name="Rosenzweig C.N."/>
            <person name="Gibbons H.S."/>
            <person name="Palacios G.F."/>
            <person name="Redden C.L."/>
            <person name="Xu Y."/>
            <person name="Minogue T.D."/>
            <person name="Chain P.S."/>
        </authorList>
    </citation>
    <scope>NUCLEOTIDE SEQUENCE [LARGE SCALE GENOMIC DNA]</scope>
    <source>
        <strain evidence="6 7">GA01-2794</strain>
    </source>
</reference>
<dbReference type="SUPFAM" id="SSF116734">
    <property type="entry name" value="DNA methylase specificity domain"/>
    <property type="match status" value="2"/>
</dbReference>
<dbReference type="GO" id="GO:0009307">
    <property type="term" value="P:DNA restriction-modification system"/>
    <property type="evidence" value="ECO:0007669"/>
    <property type="project" value="UniProtKB-KW"/>
</dbReference>
<evidence type="ECO:0000259" key="5">
    <source>
        <dbReference type="Pfam" id="PF01420"/>
    </source>
</evidence>
<evidence type="ECO:0000313" key="6">
    <source>
        <dbReference type="EMBL" id="AJI53511.1"/>
    </source>
</evidence>
<dbReference type="RefSeq" id="WP_044526613.1">
    <property type="nucleotide sequence ID" value="NZ_CP009440.1"/>
</dbReference>
<dbReference type="Pfam" id="PF01420">
    <property type="entry name" value="Methylase_S"/>
    <property type="match status" value="1"/>
</dbReference>
<dbReference type="OrthoDB" id="398435at2"/>
<dbReference type="EMBL" id="CP009440">
    <property type="protein sequence ID" value="AJI53511.1"/>
    <property type="molecule type" value="Genomic_DNA"/>
</dbReference>
<sequence>MAVWSKVQQKTLSKRLDAEYYQPKFLEIDNKLKISNTTNLINIANVSGGKRLPKGETFSEQGIPYIRVEDINNVGYIDINKVKTISKKVWSKIKNYSIAKDDIVLTIVGNTVGLTGILQKDLGISNITENCAKISSKSRNIQNEFLFAILISKYGQLQVEREKVGTAQPKLALERLRNFKLPIFDEYNMNNIVKIVQQSKRLFIESQDLYQQATELLDKELELDTLEFEKPINYTASFSEVITNNRTDSEYYQVHFRQIEEHLKKLNTLSLGTICSYIKGYEVGSSLYTESGPIFIRVSNFTKHGFSFGDSDKHISDSTYNFFKAYKPNIGDILLTKDGTVGMCYVVDQEVEGIISSGIVNLTLLDESIPKEYLALVINSKICQMQANRDCSGALISHWKPQDIRKMKIPLLDIDTMQKINDLVVASKTALRESKQLLEQAKNRVEQLIEKASKKDN</sequence>
<evidence type="ECO:0000313" key="7">
    <source>
        <dbReference type="Proteomes" id="UP000031830"/>
    </source>
</evidence>
<accession>A0A0B6D3S1</accession>
<organism evidence="6 7">
    <name type="scientific">Francisella philomiragia</name>
    <dbReference type="NCBI Taxonomy" id="28110"/>
    <lineage>
        <taxon>Bacteria</taxon>
        <taxon>Pseudomonadati</taxon>
        <taxon>Pseudomonadota</taxon>
        <taxon>Gammaproteobacteria</taxon>
        <taxon>Thiotrichales</taxon>
        <taxon>Francisellaceae</taxon>
        <taxon>Francisella</taxon>
    </lineage>
</organism>
<dbReference type="GO" id="GO:0003677">
    <property type="term" value="F:DNA binding"/>
    <property type="evidence" value="ECO:0007669"/>
    <property type="project" value="UniProtKB-KW"/>
</dbReference>
<dbReference type="InterPro" id="IPR044946">
    <property type="entry name" value="Restrct_endonuc_typeI_TRD_sf"/>
</dbReference>
<dbReference type="PANTHER" id="PTHR30408">
    <property type="entry name" value="TYPE-1 RESTRICTION ENZYME ECOKI SPECIFICITY PROTEIN"/>
    <property type="match status" value="1"/>
</dbReference>
<dbReference type="Gene3D" id="3.90.220.20">
    <property type="entry name" value="DNA methylase specificity domains"/>
    <property type="match status" value="2"/>
</dbReference>
<feature type="domain" description="Type I restriction modification DNA specificity" evidence="5">
    <location>
        <begin position="40"/>
        <end position="201"/>
    </location>
</feature>
<dbReference type="InterPro" id="IPR052021">
    <property type="entry name" value="Type-I_RS_S_subunit"/>
</dbReference>
<dbReference type="InterPro" id="IPR000055">
    <property type="entry name" value="Restrct_endonuc_typeI_TRD"/>
</dbReference>
<evidence type="ECO:0000256" key="2">
    <source>
        <dbReference type="ARBA" id="ARBA00022747"/>
    </source>
</evidence>
<evidence type="ECO:0000256" key="3">
    <source>
        <dbReference type="ARBA" id="ARBA00023125"/>
    </source>
</evidence>
<dbReference type="KEGG" id="fpz:LA55_1534"/>
<dbReference type="REBASE" id="102503">
    <property type="entry name" value="S.Fph2794ORF1535P"/>
</dbReference>
<keyword evidence="2" id="KW-0680">Restriction system</keyword>
<dbReference type="Proteomes" id="UP000031830">
    <property type="component" value="Chromosome"/>
</dbReference>